<dbReference type="SUPFAM" id="SSF54593">
    <property type="entry name" value="Glyoxalase/Bleomycin resistance protein/Dihydroxybiphenyl dioxygenase"/>
    <property type="match status" value="2"/>
</dbReference>
<dbReference type="Pfam" id="PF00903">
    <property type="entry name" value="Glyoxalase"/>
    <property type="match status" value="1"/>
</dbReference>
<sequence length="301" mass="33175">MITSLAYLGVNSPRSEDWRRFGEGFLGAELAADGPDGSVRLRVDDAAWRIQVHPAEQDSVAYFGWAVDHEEDLDVVLERLAAAGVAAERGSAELAEARSVNQLVTFTDPWGFPHEVSWGQHFYPATFRPGRAISGFVTGTQGLGHVLLMMPDIEAGHRFFHDVLGFKLSDKIIVPGSLNARFYHVNERHHTLALGQCPPGVAVFNHLMLQMGSIDDVGSAYDMLEEYDVPITLSLGRHTNDKTFSFYCATPSLFNVEVGFDGIEVDEEWVPYTYGAAAIWGHKLDPEAKNRPPGIVHPLAD</sequence>
<reference evidence="2" key="1">
    <citation type="submission" date="2023-06" db="EMBL/GenBank/DDBJ databases">
        <title>Draft genome sequence of Nocardioides sp. SOB77.</title>
        <authorList>
            <person name="Zhang G."/>
        </authorList>
    </citation>
    <scope>NUCLEOTIDE SEQUENCE</scope>
    <source>
        <strain evidence="2">SOB77</strain>
    </source>
</reference>
<evidence type="ECO:0000313" key="2">
    <source>
        <dbReference type="EMBL" id="MDN4174069.1"/>
    </source>
</evidence>
<dbReference type="RefSeq" id="WP_300953168.1">
    <property type="nucleotide sequence ID" value="NZ_JAUHJQ010000005.1"/>
</dbReference>
<dbReference type="InterPro" id="IPR037523">
    <property type="entry name" value="VOC_core"/>
</dbReference>
<feature type="domain" description="VOC" evidence="1">
    <location>
        <begin position="142"/>
        <end position="261"/>
    </location>
</feature>
<comment type="caution">
    <text evidence="2">The sequence shown here is derived from an EMBL/GenBank/DDBJ whole genome shotgun (WGS) entry which is preliminary data.</text>
</comment>
<dbReference type="CDD" id="cd07252">
    <property type="entry name" value="BphC1-RGP6_N_like"/>
    <property type="match status" value="1"/>
</dbReference>
<keyword evidence="3" id="KW-1185">Reference proteome</keyword>
<accession>A0ABT8FHQ7</accession>
<dbReference type="PROSITE" id="PS51819">
    <property type="entry name" value="VOC"/>
    <property type="match status" value="2"/>
</dbReference>
<evidence type="ECO:0000259" key="1">
    <source>
        <dbReference type="PROSITE" id="PS51819"/>
    </source>
</evidence>
<name>A0ABT8FHQ7_9ACTN</name>
<dbReference type="InterPro" id="IPR004360">
    <property type="entry name" value="Glyas_Fos-R_dOase_dom"/>
</dbReference>
<proteinExistence type="predicted"/>
<dbReference type="Pfam" id="PF22632">
    <property type="entry name" value="BphC_D1"/>
    <property type="match status" value="1"/>
</dbReference>
<dbReference type="Gene3D" id="3.10.180.10">
    <property type="entry name" value="2,3-Dihydroxybiphenyl 1,2-Dioxygenase, domain 1"/>
    <property type="match status" value="2"/>
</dbReference>
<protein>
    <submittedName>
        <fullName evidence="2">VOC family protein</fullName>
    </submittedName>
</protein>
<evidence type="ECO:0000313" key="3">
    <source>
        <dbReference type="Proteomes" id="UP001168620"/>
    </source>
</evidence>
<dbReference type="Proteomes" id="UP001168620">
    <property type="component" value="Unassembled WGS sequence"/>
</dbReference>
<dbReference type="InterPro" id="IPR029068">
    <property type="entry name" value="Glyas_Bleomycin-R_OHBP_Dase"/>
</dbReference>
<dbReference type="CDD" id="cd07237">
    <property type="entry name" value="BphC1-RGP6_C_like"/>
    <property type="match status" value="1"/>
</dbReference>
<gene>
    <name evidence="2" type="ORF">QWY28_13995</name>
</gene>
<organism evidence="2 3">
    <name type="scientific">Nocardioides oceani</name>
    <dbReference type="NCBI Taxonomy" id="3058369"/>
    <lineage>
        <taxon>Bacteria</taxon>
        <taxon>Bacillati</taxon>
        <taxon>Actinomycetota</taxon>
        <taxon>Actinomycetes</taxon>
        <taxon>Propionibacteriales</taxon>
        <taxon>Nocardioidaceae</taxon>
        <taxon>Nocardioides</taxon>
    </lineage>
</organism>
<dbReference type="EMBL" id="JAUHJQ010000005">
    <property type="protein sequence ID" value="MDN4174069.1"/>
    <property type="molecule type" value="Genomic_DNA"/>
</dbReference>
<feature type="domain" description="VOC" evidence="1">
    <location>
        <begin position="4"/>
        <end position="119"/>
    </location>
</feature>